<dbReference type="Proteomes" id="UP000027284">
    <property type="component" value="Unassembled WGS sequence"/>
</dbReference>
<keyword evidence="2" id="KW-1003">Cell membrane</keyword>
<evidence type="ECO:0000256" key="2">
    <source>
        <dbReference type="ARBA" id="ARBA00022475"/>
    </source>
</evidence>
<name>A0A062XWX2_9BACT</name>
<dbReference type="OrthoDB" id="596828at2"/>
<keyword evidence="3 6" id="KW-0812">Transmembrane</keyword>
<dbReference type="RefSeq" id="WP_038048855.1">
    <property type="nucleotide sequence ID" value="NZ_JMFG01000016.1"/>
</dbReference>
<dbReference type="PANTHER" id="PTHR42723:SF1">
    <property type="entry name" value="CHLOROPHYLL SYNTHASE, CHLOROPLASTIC"/>
    <property type="match status" value="1"/>
</dbReference>
<evidence type="ECO:0000256" key="6">
    <source>
        <dbReference type="SAM" id="Phobius"/>
    </source>
</evidence>
<feature type="transmembrane region" description="Helical" evidence="6">
    <location>
        <begin position="273"/>
        <end position="291"/>
    </location>
</feature>
<keyword evidence="8" id="KW-1185">Reference proteome</keyword>
<comment type="subcellular location">
    <subcellularLocation>
        <location evidence="1">Membrane</location>
        <topology evidence="1">Multi-pass membrane protein</topology>
    </subcellularLocation>
</comment>
<evidence type="ECO:0000313" key="7">
    <source>
        <dbReference type="EMBL" id="KDA53879.1"/>
    </source>
</evidence>
<organism evidence="7 8">
    <name type="scientific">Thermoanaerobaculum aquaticum</name>
    <dbReference type="NCBI Taxonomy" id="1312852"/>
    <lineage>
        <taxon>Bacteria</taxon>
        <taxon>Pseudomonadati</taxon>
        <taxon>Acidobacteriota</taxon>
        <taxon>Thermoanaerobaculia</taxon>
        <taxon>Thermoanaerobaculales</taxon>
        <taxon>Thermoanaerobaculaceae</taxon>
        <taxon>Thermoanaerobaculum</taxon>
    </lineage>
</organism>
<feature type="transmembrane region" description="Helical" evidence="6">
    <location>
        <begin position="234"/>
        <end position="253"/>
    </location>
</feature>
<dbReference type="EMBL" id="JMFG01000016">
    <property type="protein sequence ID" value="KDA53879.1"/>
    <property type="molecule type" value="Genomic_DNA"/>
</dbReference>
<gene>
    <name evidence="7" type="ORF">EG19_02585</name>
</gene>
<keyword evidence="4 6" id="KW-1133">Transmembrane helix</keyword>
<protein>
    <submittedName>
        <fullName evidence="7">Uncharacterized protein</fullName>
    </submittedName>
</protein>
<dbReference type="AlphaFoldDB" id="A0A062XWX2"/>
<dbReference type="InterPro" id="IPR050475">
    <property type="entry name" value="Prenyltransferase_related"/>
</dbReference>
<feature type="transmembrane region" description="Helical" evidence="6">
    <location>
        <begin position="191"/>
        <end position="208"/>
    </location>
</feature>
<accession>A0A062XWX2</accession>
<evidence type="ECO:0000313" key="8">
    <source>
        <dbReference type="Proteomes" id="UP000027284"/>
    </source>
</evidence>
<proteinExistence type="predicted"/>
<dbReference type="InterPro" id="IPR044878">
    <property type="entry name" value="UbiA_sf"/>
</dbReference>
<feature type="transmembrane region" description="Helical" evidence="6">
    <location>
        <begin position="41"/>
        <end position="60"/>
    </location>
</feature>
<dbReference type="InterPro" id="IPR000537">
    <property type="entry name" value="UbiA_prenyltransferase"/>
</dbReference>
<dbReference type="Gene3D" id="1.10.357.140">
    <property type="entry name" value="UbiA prenyltransferase"/>
    <property type="match status" value="1"/>
</dbReference>
<comment type="caution">
    <text evidence="7">The sequence shown here is derived from an EMBL/GenBank/DDBJ whole genome shotgun (WGS) entry which is preliminary data.</text>
</comment>
<dbReference type="PANTHER" id="PTHR42723">
    <property type="entry name" value="CHLOROPHYLL SYNTHASE"/>
    <property type="match status" value="1"/>
</dbReference>
<dbReference type="STRING" id="1312852.EG19_02585"/>
<sequence length="324" mass="35526">MRWRDLRDLARPFTLFPPALGIVSGGLCAFGSAHNPDPARVFSWSVAFTMLLGAACASLLNAASNVLNQIADLEADRINKPQRPLPSGRVSEAQAWRLAWLLYAVSVLPSWLLVPYPYTSLEAKLLAPFKEHGVFLLYLGAAVATWVYSLPALGRTKRFGIWANVTIAVPRGVWLKVAGWGTVAAVTEPEAWWIGLIFGAFLLGASSTKDFSDMAGDRASGVFTLPVKYGERRAAWMIAPSFVVPWLLIPWGVRWQVNGTPLLSGNPLLLDGLAVILTAWGLYTCGLLLRDPEALSRTENHPSWTHMYLMMMTAQVGFALAYLL</sequence>
<feature type="transmembrane region" description="Helical" evidence="6">
    <location>
        <begin position="134"/>
        <end position="154"/>
    </location>
</feature>
<feature type="transmembrane region" description="Helical" evidence="6">
    <location>
        <begin position="303"/>
        <end position="323"/>
    </location>
</feature>
<evidence type="ECO:0000256" key="5">
    <source>
        <dbReference type="ARBA" id="ARBA00023136"/>
    </source>
</evidence>
<evidence type="ECO:0000256" key="3">
    <source>
        <dbReference type="ARBA" id="ARBA00022692"/>
    </source>
</evidence>
<reference evidence="7 8" key="1">
    <citation type="submission" date="2014-04" db="EMBL/GenBank/DDBJ databases">
        <title>The Genome Sequence of Thermoanaerobaculum aquaticum MP-01, The First Cultivated Group 23 Acidobacterium.</title>
        <authorList>
            <person name="Stamps B.W."/>
            <person name="Losey N.A."/>
            <person name="Lawson P.A."/>
            <person name="Stevenson B.S."/>
        </authorList>
    </citation>
    <scope>NUCLEOTIDE SEQUENCE [LARGE SCALE GENOMIC DNA]</scope>
    <source>
        <strain evidence="7 8">MP-01</strain>
    </source>
</reference>
<evidence type="ECO:0000256" key="4">
    <source>
        <dbReference type="ARBA" id="ARBA00022989"/>
    </source>
</evidence>
<dbReference type="GO" id="GO:0016020">
    <property type="term" value="C:membrane"/>
    <property type="evidence" value="ECO:0007669"/>
    <property type="project" value="UniProtKB-SubCell"/>
</dbReference>
<evidence type="ECO:0000256" key="1">
    <source>
        <dbReference type="ARBA" id="ARBA00004141"/>
    </source>
</evidence>
<feature type="transmembrane region" description="Helical" evidence="6">
    <location>
        <begin position="12"/>
        <end position="35"/>
    </location>
</feature>
<feature type="transmembrane region" description="Helical" evidence="6">
    <location>
        <begin position="95"/>
        <end position="114"/>
    </location>
</feature>
<keyword evidence="5 6" id="KW-0472">Membrane</keyword>
<dbReference type="GO" id="GO:0016765">
    <property type="term" value="F:transferase activity, transferring alkyl or aryl (other than methyl) groups"/>
    <property type="evidence" value="ECO:0007669"/>
    <property type="project" value="InterPro"/>
</dbReference>
<dbReference type="Pfam" id="PF01040">
    <property type="entry name" value="UbiA"/>
    <property type="match status" value="1"/>
</dbReference>